<dbReference type="OrthoDB" id="4036490at2759"/>
<name>A0A8J2T6T4_ZYGB2</name>
<feature type="compositionally biased region" description="Low complexity" evidence="1">
    <location>
        <begin position="253"/>
        <end position="268"/>
    </location>
</feature>
<feature type="compositionally biased region" description="Basic and acidic residues" evidence="1">
    <location>
        <begin position="319"/>
        <end position="330"/>
    </location>
</feature>
<feature type="transmembrane region" description="Helical" evidence="2">
    <location>
        <begin position="93"/>
        <end position="112"/>
    </location>
</feature>
<protein>
    <submittedName>
        <fullName evidence="3">ZYBA0S04-02410g1_1</fullName>
    </submittedName>
</protein>
<evidence type="ECO:0000256" key="1">
    <source>
        <dbReference type="SAM" id="MobiDB-lite"/>
    </source>
</evidence>
<feature type="compositionally biased region" description="Basic and acidic residues" evidence="1">
    <location>
        <begin position="214"/>
        <end position="224"/>
    </location>
</feature>
<dbReference type="EMBL" id="HG316457">
    <property type="protein sequence ID" value="CDF89360.1"/>
    <property type="molecule type" value="Genomic_DNA"/>
</dbReference>
<evidence type="ECO:0000313" key="4">
    <source>
        <dbReference type="Proteomes" id="UP000019375"/>
    </source>
</evidence>
<gene>
    <name evidence="3" type="ORF">BN860_02410g</name>
</gene>
<feature type="region of interest" description="Disordered" evidence="1">
    <location>
        <begin position="213"/>
        <end position="330"/>
    </location>
</feature>
<keyword evidence="4" id="KW-1185">Reference proteome</keyword>
<reference evidence="4" key="1">
    <citation type="journal article" date="2013" name="Genome Announc.">
        <title>Genome sequence of the food spoilage yeast Zygosaccharomyces bailii CLIB 213(T).</title>
        <authorList>
            <person name="Galeote V."/>
            <person name="Bigey F."/>
            <person name="Devillers H."/>
            <person name="Neuveglise C."/>
            <person name="Dequin S."/>
        </authorList>
    </citation>
    <scope>NUCLEOTIDE SEQUENCE [LARGE SCALE GENOMIC DNA]</scope>
    <source>
        <strain evidence="4">CLIB 213 / ATCC 58445 / CBS 680 / CCRC 21525 / NBRC 1098 / NCYC 1416 / NRRL Y-2227</strain>
    </source>
</reference>
<feature type="region of interest" description="Disordered" evidence="1">
    <location>
        <begin position="187"/>
        <end position="206"/>
    </location>
</feature>
<keyword evidence="2" id="KW-0812">Transmembrane</keyword>
<dbReference type="Pfam" id="PF07954">
    <property type="entry name" value="DUF1689"/>
    <property type="match status" value="1"/>
</dbReference>
<dbReference type="AlphaFoldDB" id="A0A8J2T6T4"/>
<accession>A0A8J2T6T4</accession>
<dbReference type="Proteomes" id="UP000019375">
    <property type="component" value="Unassembled WGS sequence"/>
</dbReference>
<feature type="transmembrane region" description="Helical" evidence="2">
    <location>
        <begin position="59"/>
        <end position="78"/>
    </location>
</feature>
<organism evidence="3 4">
    <name type="scientific">Zygosaccharomyces bailii (strain CLIB 213 / ATCC 58445 / CBS 680 / BCRC 21525 / NBRC 1098 / NCYC 1416 / NRRL Y-2227)</name>
    <dbReference type="NCBI Taxonomy" id="1333698"/>
    <lineage>
        <taxon>Eukaryota</taxon>
        <taxon>Fungi</taxon>
        <taxon>Dikarya</taxon>
        <taxon>Ascomycota</taxon>
        <taxon>Saccharomycotina</taxon>
        <taxon>Saccharomycetes</taxon>
        <taxon>Saccharomycetales</taxon>
        <taxon>Saccharomycetaceae</taxon>
        <taxon>Zygosaccharomyces</taxon>
    </lineage>
</organism>
<dbReference type="InterPro" id="IPR012470">
    <property type="entry name" value="Pup1-like"/>
</dbReference>
<evidence type="ECO:0000256" key="2">
    <source>
        <dbReference type="SAM" id="Phobius"/>
    </source>
</evidence>
<keyword evidence="2" id="KW-0472">Membrane</keyword>
<feature type="region of interest" description="Disordered" evidence="1">
    <location>
        <begin position="123"/>
        <end position="143"/>
    </location>
</feature>
<sequence>MSSSEEKKNNSELSNMSKQPWFDAAYKSALAFYQKDDQLDSKDRLDLSRKYESIANAELFGGWLGFTSVFLPPFFWQFYKTNAIKGVNVPKNFIAGLLVMFGSTQLSGNYMFSKKMKELDPNGTFKEETSYDDDTAGEKPVKSSAQRQWEMMNLLNNGGATKWAAYFSLTYYNPERRLPDPRIKLAEMNSSDGQTRPGGLLQHKDIMGLYTGPEAEKRRREGIPEKASQQGEEPTKPALSSWDAIRAENNLPSSSNSAGNGSKASGSSWDRIRNRAAQQDNYREEDSQQANSPNGLLESDQEDPFASLEHPSQSEFDALLDKERHGGDEK</sequence>
<proteinExistence type="predicted"/>
<keyword evidence="2" id="KW-1133">Transmembrane helix</keyword>
<evidence type="ECO:0000313" key="3">
    <source>
        <dbReference type="EMBL" id="CDF89360.1"/>
    </source>
</evidence>